<dbReference type="Proteomes" id="UP000027195">
    <property type="component" value="Unassembled WGS sequence"/>
</dbReference>
<dbReference type="OrthoDB" id="9514740at2759"/>
<accession>A0A067MKX0</accession>
<dbReference type="GO" id="GO:0003950">
    <property type="term" value="F:NAD+ poly-ADP-ribosyltransferase activity"/>
    <property type="evidence" value="ECO:0007669"/>
    <property type="project" value="InterPro"/>
</dbReference>
<feature type="non-terminal residue" evidence="2">
    <location>
        <position position="1"/>
    </location>
</feature>
<evidence type="ECO:0000259" key="1">
    <source>
        <dbReference type="Pfam" id="PF00644"/>
    </source>
</evidence>
<proteinExistence type="predicted"/>
<name>A0A067MKX0_BOTB1</name>
<keyword evidence="3" id="KW-1185">Reference proteome</keyword>
<feature type="non-terminal residue" evidence="2">
    <location>
        <position position="282"/>
    </location>
</feature>
<dbReference type="EMBL" id="KL198052">
    <property type="protein sequence ID" value="KDQ12221.1"/>
    <property type="molecule type" value="Genomic_DNA"/>
</dbReference>
<dbReference type="InterPro" id="IPR012317">
    <property type="entry name" value="Poly(ADP-ribose)pol_cat_dom"/>
</dbReference>
<evidence type="ECO:0000313" key="3">
    <source>
        <dbReference type="Proteomes" id="UP000027195"/>
    </source>
</evidence>
<dbReference type="Gene3D" id="3.90.228.10">
    <property type="match status" value="1"/>
</dbReference>
<organism evidence="2 3">
    <name type="scientific">Botryobasidium botryosum (strain FD-172 SS1)</name>
    <dbReference type="NCBI Taxonomy" id="930990"/>
    <lineage>
        <taxon>Eukaryota</taxon>
        <taxon>Fungi</taxon>
        <taxon>Dikarya</taxon>
        <taxon>Basidiomycota</taxon>
        <taxon>Agaricomycotina</taxon>
        <taxon>Agaricomycetes</taxon>
        <taxon>Cantharellales</taxon>
        <taxon>Botryobasidiaceae</taxon>
        <taxon>Botryobasidium</taxon>
    </lineage>
</organism>
<reference evidence="3" key="1">
    <citation type="journal article" date="2014" name="Proc. Natl. Acad. Sci. U.S.A.">
        <title>Extensive sampling of basidiomycete genomes demonstrates inadequacy of the white-rot/brown-rot paradigm for wood decay fungi.</title>
        <authorList>
            <person name="Riley R."/>
            <person name="Salamov A.A."/>
            <person name="Brown D.W."/>
            <person name="Nagy L.G."/>
            <person name="Floudas D."/>
            <person name="Held B.W."/>
            <person name="Levasseur A."/>
            <person name="Lombard V."/>
            <person name="Morin E."/>
            <person name="Otillar R."/>
            <person name="Lindquist E.A."/>
            <person name="Sun H."/>
            <person name="LaButti K.M."/>
            <person name="Schmutz J."/>
            <person name="Jabbour D."/>
            <person name="Luo H."/>
            <person name="Baker S.E."/>
            <person name="Pisabarro A.G."/>
            <person name="Walton J.D."/>
            <person name="Blanchette R.A."/>
            <person name="Henrissat B."/>
            <person name="Martin F."/>
            <person name="Cullen D."/>
            <person name="Hibbett D.S."/>
            <person name="Grigoriev I.V."/>
        </authorList>
    </citation>
    <scope>NUCLEOTIDE SEQUENCE [LARGE SCALE GENOMIC DNA]</scope>
    <source>
        <strain evidence="3">FD-172 SS1</strain>
    </source>
</reference>
<dbReference type="HOGENOM" id="CLU_039434_0_1_1"/>
<dbReference type="Pfam" id="PF00644">
    <property type="entry name" value="PARP"/>
    <property type="match status" value="1"/>
</dbReference>
<evidence type="ECO:0000313" key="2">
    <source>
        <dbReference type="EMBL" id="KDQ12221.1"/>
    </source>
</evidence>
<dbReference type="SUPFAM" id="SSF56399">
    <property type="entry name" value="ADP-ribosylation"/>
    <property type="match status" value="1"/>
</dbReference>
<sequence>ICHKRPRFIKGSVVLRTCDLNCLKILCNGGGDRSKCNYCHDRPKSSNAYDQCGRTCRDRARDACLMCRCRPRLGKYHFCGQTCQKIATSKAPGILEVPQNHVIWKMVETRFLEKWNPPLRRFPAPPPTIKHVYKIIETPSLLAPYEDYKYKIGNEHFCYHGTGRECRLGSGQETLCSLHECAICGVLRTMLDVKFADFCGGFGPGIYTSSASNKAYEFVGDNGVMLLNKVCLGRVYNANRFNEVMSLPPRHDSVVYNNDNGQTNETIVYDNDAIRPVFLIVF</sequence>
<dbReference type="InParanoid" id="A0A067MKX0"/>
<protein>
    <recommendedName>
        <fullName evidence="1">PARP catalytic domain-containing protein</fullName>
    </recommendedName>
</protein>
<feature type="domain" description="PARP catalytic" evidence="1">
    <location>
        <begin position="130"/>
        <end position="274"/>
    </location>
</feature>
<dbReference type="AlphaFoldDB" id="A0A067MKX0"/>
<gene>
    <name evidence="2" type="ORF">BOTBODRAFT_97543</name>
</gene>